<keyword evidence="3 4" id="KW-0472">Membrane</keyword>
<accession>E1X4L1</accession>
<feature type="transmembrane region" description="Helical" evidence="4">
    <location>
        <begin position="324"/>
        <end position="343"/>
    </location>
</feature>
<evidence type="ECO:0000256" key="2">
    <source>
        <dbReference type="ARBA" id="ARBA00022989"/>
    </source>
</evidence>
<dbReference type="eggNOG" id="COG2814">
    <property type="taxonomic scope" value="Bacteria"/>
</dbReference>
<feature type="transmembrane region" description="Helical" evidence="4">
    <location>
        <begin position="394"/>
        <end position="412"/>
    </location>
</feature>
<dbReference type="AlphaFoldDB" id="E1X4L1"/>
<evidence type="ECO:0000256" key="4">
    <source>
        <dbReference type="SAM" id="Phobius"/>
    </source>
</evidence>
<dbReference type="KEGG" id="bmx:BMS_0529"/>
<feature type="transmembrane region" description="Helical" evidence="4">
    <location>
        <begin position="182"/>
        <end position="202"/>
    </location>
</feature>
<dbReference type="EMBL" id="FQ312005">
    <property type="protein sequence ID" value="CBW25441.1"/>
    <property type="molecule type" value="Genomic_DNA"/>
</dbReference>
<dbReference type="GO" id="GO:0022857">
    <property type="term" value="F:transmembrane transporter activity"/>
    <property type="evidence" value="ECO:0007669"/>
    <property type="project" value="InterPro"/>
</dbReference>
<dbReference type="SUPFAM" id="SSF103473">
    <property type="entry name" value="MFS general substrate transporter"/>
    <property type="match status" value="1"/>
</dbReference>
<dbReference type="HOGENOM" id="CLU_052955_0_0_7"/>
<keyword evidence="2 4" id="KW-1133">Transmembrane helix</keyword>
<proteinExistence type="predicted"/>
<dbReference type="Pfam" id="PF07690">
    <property type="entry name" value="MFS_1"/>
    <property type="match status" value="1"/>
</dbReference>
<evidence type="ECO:0000256" key="1">
    <source>
        <dbReference type="ARBA" id="ARBA00022692"/>
    </source>
</evidence>
<dbReference type="InterPro" id="IPR011701">
    <property type="entry name" value="MFS"/>
</dbReference>
<feature type="transmembrane region" description="Helical" evidence="4">
    <location>
        <begin position="363"/>
        <end position="382"/>
    </location>
</feature>
<dbReference type="PATRIC" id="fig|862908.3.peg.507"/>
<dbReference type="STRING" id="862908.BMS_0529"/>
<evidence type="ECO:0000256" key="3">
    <source>
        <dbReference type="ARBA" id="ARBA00023136"/>
    </source>
</evidence>
<feature type="transmembrane region" description="Helical" evidence="4">
    <location>
        <begin position="267"/>
        <end position="285"/>
    </location>
</feature>
<feature type="transmembrane region" description="Helical" evidence="4">
    <location>
        <begin position="21"/>
        <end position="46"/>
    </location>
</feature>
<dbReference type="PANTHER" id="PTHR23546:SF1">
    <property type="entry name" value="MEMBRANE PROTEIN"/>
    <property type="match status" value="1"/>
</dbReference>
<organism evidence="5 6">
    <name type="scientific">Halobacteriovorax marinus (strain ATCC BAA-682 / DSM 15412 / SJ)</name>
    <name type="common">Bacteriovorax marinus</name>
    <dbReference type="NCBI Taxonomy" id="862908"/>
    <lineage>
        <taxon>Bacteria</taxon>
        <taxon>Pseudomonadati</taxon>
        <taxon>Bdellovibrionota</taxon>
        <taxon>Bacteriovoracia</taxon>
        <taxon>Bacteriovoracales</taxon>
        <taxon>Halobacteriovoraceae</taxon>
        <taxon>Halobacteriovorax</taxon>
    </lineage>
</organism>
<feature type="transmembrane region" description="Helical" evidence="4">
    <location>
        <begin position="52"/>
        <end position="74"/>
    </location>
</feature>
<sequence length="426" mass="47104">MDASFLHLRKYEEMNKNRTKLSIAYLNTLTFSCVQMILYTTIPYIAEQTGVVTANIIGAISVGSLIFSFMGPFWAARSDSLGRKRVLSFGMLGMSLSFILLASLFIFNDTLSLSVKVAMVFASRIIYGLLASAIVPVSQAWQLDLIKETEHIKVLTRNSMCLNLGRILGPILILFKQVNFELIIYAATVWIFTLATSCFLTSDSKGALQGSKSEIKLKEVLANWKLSIKEALYPILLAMIFTSFIGILHTFLGHHLKEVLHIDGKEATILFAKIILVLSVLALLVQQLSIWLLKSKWIPRVLIGATSLVTGSIVLMYSKSEQSIWISIFFISFATALIPPVYLSLISNSKKDKTKETVFGKKLGLASVAHSFGYAVGAGLIALSMKLHLVPEKAIVFFVSFTIMALVFILIVKESTPAKTLEVKES</sequence>
<protein>
    <submittedName>
        <fullName evidence="5">Transport-related membrane protein</fullName>
    </submittedName>
</protein>
<evidence type="ECO:0000313" key="5">
    <source>
        <dbReference type="EMBL" id="CBW25441.1"/>
    </source>
</evidence>
<dbReference type="Proteomes" id="UP000008963">
    <property type="component" value="Chromosome"/>
</dbReference>
<reference evidence="6" key="1">
    <citation type="journal article" date="2013" name="ISME J.">
        <title>A small predatory core genome in the divergent marine Bacteriovorax marinus SJ and the terrestrial Bdellovibrio bacteriovorus.</title>
        <authorList>
            <person name="Crossman L.C."/>
            <person name="Chen H."/>
            <person name="Cerdeno-Tarraga A.M."/>
            <person name="Brooks K."/>
            <person name="Quail M.A."/>
            <person name="Pineiro S.A."/>
            <person name="Hobley L."/>
            <person name="Sockett R.E."/>
            <person name="Bentley S.D."/>
            <person name="Parkhill J."/>
            <person name="Williams H.N."/>
            <person name="Stine O.C."/>
        </authorList>
    </citation>
    <scope>NUCLEOTIDE SEQUENCE [LARGE SCALE GENOMIC DNA]</scope>
    <source>
        <strain evidence="6">ATCC BAA-682 / DSM 15412 / SJ</strain>
    </source>
</reference>
<dbReference type="InterPro" id="IPR036259">
    <property type="entry name" value="MFS_trans_sf"/>
</dbReference>
<name>E1X4L1_HALMS</name>
<evidence type="ECO:0000313" key="6">
    <source>
        <dbReference type="Proteomes" id="UP000008963"/>
    </source>
</evidence>
<dbReference type="PANTHER" id="PTHR23546">
    <property type="entry name" value="TRANSPORT PROTEIN"/>
    <property type="match status" value="1"/>
</dbReference>
<gene>
    <name evidence="5" type="ordered locus">BMS_0529</name>
</gene>
<feature type="transmembrane region" description="Helical" evidence="4">
    <location>
        <begin position="231"/>
        <end position="252"/>
    </location>
</feature>
<keyword evidence="1 4" id="KW-0812">Transmembrane</keyword>
<dbReference type="Gene3D" id="1.20.1250.20">
    <property type="entry name" value="MFS general substrate transporter like domains"/>
    <property type="match status" value="2"/>
</dbReference>
<feature type="transmembrane region" description="Helical" evidence="4">
    <location>
        <begin position="297"/>
        <end position="318"/>
    </location>
</feature>
<keyword evidence="6" id="KW-1185">Reference proteome</keyword>
<feature type="transmembrane region" description="Helical" evidence="4">
    <location>
        <begin position="86"/>
        <end position="107"/>
    </location>
</feature>